<evidence type="ECO:0000313" key="3">
    <source>
        <dbReference type="Proteomes" id="UP000007431"/>
    </source>
</evidence>
<dbReference type="AlphaFoldDB" id="D8PP59"/>
<gene>
    <name evidence="2" type="ORF">SCHCODRAFT_80718</name>
</gene>
<sequence>MCAPTLDLVLQTPVAQTPIASHFIDMFGHSLTSTWANAFVGRSKSFGIWVLMESLVAGGIFTMYGRTALQSGRARTAQRVANSASAN</sequence>
<accession>D8PP59</accession>
<organism evidence="3">
    <name type="scientific">Schizophyllum commune (strain H4-8 / FGSC 9210)</name>
    <name type="common">Split gill fungus</name>
    <dbReference type="NCBI Taxonomy" id="578458"/>
    <lineage>
        <taxon>Eukaryota</taxon>
        <taxon>Fungi</taxon>
        <taxon>Dikarya</taxon>
        <taxon>Basidiomycota</taxon>
        <taxon>Agaricomycotina</taxon>
        <taxon>Agaricomycetes</taxon>
        <taxon>Agaricomycetidae</taxon>
        <taxon>Agaricales</taxon>
        <taxon>Schizophyllaceae</taxon>
        <taxon>Schizophyllum</taxon>
    </lineage>
</organism>
<name>D8PP59_SCHCM</name>
<keyword evidence="1" id="KW-0472">Membrane</keyword>
<evidence type="ECO:0000256" key="1">
    <source>
        <dbReference type="SAM" id="Phobius"/>
    </source>
</evidence>
<dbReference type="InParanoid" id="D8PP59"/>
<dbReference type="RefSeq" id="XP_003037197.1">
    <property type="nucleotide sequence ID" value="XM_003037151.1"/>
</dbReference>
<reference evidence="2 3" key="1">
    <citation type="journal article" date="2010" name="Nat. Biotechnol.">
        <title>Genome sequence of the model mushroom Schizophyllum commune.</title>
        <authorList>
            <person name="Ohm R.A."/>
            <person name="de Jong J.F."/>
            <person name="Lugones L.G."/>
            <person name="Aerts A."/>
            <person name="Kothe E."/>
            <person name="Stajich J.E."/>
            <person name="de Vries R.P."/>
            <person name="Record E."/>
            <person name="Levasseur A."/>
            <person name="Baker S.E."/>
            <person name="Bartholomew K.A."/>
            <person name="Coutinho P.M."/>
            <person name="Erdmann S."/>
            <person name="Fowler T.J."/>
            <person name="Gathman A.C."/>
            <person name="Lombard V."/>
            <person name="Henrissat B."/>
            <person name="Knabe N."/>
            <person name="Kuees U."/>
            <person name="Lilly W.W."/>
            <person name="Lindquist E."/>
            <person name="Lucas S."/>
            <person name="Magnuson J.K."/>
            <person name="Piumi F."/>
            <person name="Raudaskoski M."/>
            <person name="Salamov A."/>
            <person name="Schmutz J."/>
            <person name="Schwarze F.W.M.R."/>
            <person name="vanKuyk P.A."/>
            <person name="Horton J.S."/>
            <person name="Grigoriev I.V."/>
            <person name="Woesten H.A.B."/>
        </authorList>
    </citation>
    <scope>NUCLEOTIDE SEQUENCE [LARGE SCALE GENOMIC DNA]</scope>
    <source>
        <strain evidence="3">H4-8 / FGSC 9210</strain>
    </source>
</reference>
<dbReference type="Proteomes" id="UP000007431">
    <property type="component" value="Unassembled WGS sequence"/>
</dbReference>
<dbReference type="HOGENOM" id="CLU_2484589_0_0_1"/>
<keyword evidence="3" id="KW-1185">Reference proteome</keyword>
<feature type="transmembrane region" description="Helical" evidence="1">
    <location>
        <begin position="46"/>
        <end position="65"/>
    </location>
</feature>
<dbReference type="VEuPathDB" id="FungiDB:SCHCODRAFT_02566804"/>
<keyword evidence="1" id="KW-1133">Transmembrane helix</keyword>
<protein>
    <submittedName>
        <fullName evidence="2">Expressed protein</fullName>
    </submittedName>
</protein>
<evidence type="ECO:0000313" key="2">
    <source>
        <dbReference type="EMBL" id="EFJ02295.1"/>
    </source>
</evidence>
<dbReference type="KEGG" id="scm:SCHCO_02566804"/>
<dbReference type="GeneID" id="9589870"/>
<dbReference type="EMBL" id="GL377302">
    <property type="protein sequence ID" value="EFJ02295.1"/>
    <property type="molecule type" value="Genomic_DNA"/>
</dbReference>
<keyword evidence="1" id="KW-0812">Transmembrane</keyword>
<proteinExistence type="predicted"/>